<protein>
    <submittedName>
        <fullName evidence="1">Uncharacterized protein</fullName>
    </submittedName>
</protein>
<name>A0AAV5SBF0_9BILA</name>
<keyword evidence="2" id="KW-1185">Reference proteome</keyword>
<feature type="non-terminal residue" evidence="1">
    <location>
        <position position="1"/>
    </location>
</feature>
<sequence length="153" mass="17764">NIMGNIAWYNMRVLNRAYQAVVRVRKKREETIQECPEEPALVIQKDIDWGLFLDEIEEFFSRLGVISEYSQHARSRRSRVDLLHSSHHHTHVTGLDNDSDSCWLNSLHHCSRDLLRQSLLHCNTSAEHFGDSSEFGETENLLIGEISNVHLRV</sequence>
<dbReference type="Proteomes" id="UP001432027">
    <property type="component" value="Unassembled WGS sequence"/>
</dbReference>
<dbReference type="AlphaFoldDB" id="A0AAV5SBF0"/>
<gene>
    <name evidence="1" type="ORF">PENTCL1PPCAC_1962</name>
</gene>
<evidence type="ECO:0000313" key="2">
    <source>
        <dbReference type="Proteomes" id="UP001432027"/>
    </source>
</evidence>
<organism evidence="1 2">
    <name type="scientific">Pristionchus entomophagus</name>
    <dbReference type="NCBI Taxonomy" id="358040"/>
    <lineage>
        <taxon>Eukaryota</taxon>
        <taxon>Metazoa</taxon>
        <taxon>Ecdysozoa</taxon>
        <taxon>Nematoda</taxon>
        <taxon>Chromadorea</taxon>
        <taxon>Rhabditida</taxon>
        <taxon>Rhabditina</taxon>
        <taxon>Diplogasteromorpha</taxon>
        <taxon>Diplogasteroidea</taxon>
        <taxon>Neodiplogasteridae</taxon>
        <taxon>Pristionchus</taxon>
    </lineage>
</organism>
<feature type="non-terminal residue" evidence="1">
    <location>
        <position position="153"/>
    </location>
</feature>
<dbReference type="EMBL" id="BTSX01000001">
    <property type="protein sequence ID" value="GMS79787.1"/>
    <property type="molecule type" value="Genomic_DNA"/>
</dbReference>
<comment type="caution">
    <text evidence="1">The sequence shown here is derived from an EMBL/GenBank/DDBJ whole genome shotgun (WGS) entry which is preliminary data.</text>
</comment>
<proteinExistence type="predicted"/>
<accession>A0AAV5SBF0</accession>
<evidence type="ECO:0000313" key="1">
    <source>
        <dbReference type="EMBL" id="GMS79787.1"/>
    </source>
</evidence>
<reference evidence="1" key="1">
    <citation type="submission" date="2023-10" db="EMBL/GenBank/DDBJ databases">
        <title>Genome assembly of Pristionchus species.</title>
        <authorList>
            <person name="Yoshida K."/>
            <person name="Sommer R.J."/>
        </authorList>
    </citation>
    <scope>NUCLEOTIDE SEQUENCE</scope>
    <source>
        <strain evidence="1">RS0144</strain>
    </source>
</reference>